<gene>
    <name evidence="2" type="ORF">RKE40_20790</name>
</gene>
<dbReference type="InterPro" id="IPR037523">
    <property type="entry name" value="VOC_core"/>
</dbReference>
<feature type="domain" description="VOC" evidence="1">
    <location>
        <begin position="6"/>
        <end position="116"/>
    </location>
</feature>
<dbReference type="InterPro" id="IPR041581">
    <property type="entry name" value="Glyoxalase_6"/>
</dbReference>
<dbReference type="SUPFAM" id="SSF54593">
    <property type="entry name" value="Glyoxalase/Bleomycin resistance protein/Dihydroxybiphenyl dioxygenase"/>
    <property type="match status" value="1"/>
</dbReference>
<dbReference type="Proteomes" id="UP001254257">
    <property type="component" value="Unassembled WGS sequence"/>
</dbReference>
<keyword evidence="3" id="KW-1185">Reference proteome</keyword>
<reference evidence="2 3" key="1">
    <citation type="submission" date="2023-09" db="EMBL/GenBank/DDBJ databases">
        <title>Whole genome shotgun sequencing (WGS) of Bosea sp. ZW T0_25, isolated from stored onions (Allium cepa).</title>
        <authorList>
            <person name="Stoll D.A."/>
            <person name="Huch M."/>
        </authorList>
    </citation>
    <scope>NUCLEOTIDE SEQUENCE [LARGE SCALE GENOMIC DNA]</scope>
    <source>
        <strain evidence="2 3">ZW T0_25</strain>
    </source>
</reference>
<organism evidence="2 3">
    <name type="scientific">Bosea rubneri</name>
    <dbReference type="NCBI Taxonomy" id="3075434"/>
    <lineage>
        <taxon>Bacteria</taxon>
        <taxon>Pseudomonadati</taxon>
        <taxon>Pseudomonadota</taxon>
        <taxon>Alphaproteobacteria</taxon>
        <taxon>Hyphomicrobiales</taxon>
        <taxon>Boseaceae</taxon>
        <taxon>Bosea</taxon>
    </lineage>
</organism>
<comment type="caution">
    <text evidence="2">The sequence shown here is derived from an EMBL/GenBank/DDBJ whole genome shotgun (WGS) entry which is preliminary data.</text>
</comment>
<dbReference type="Pfam" id="PF18029">
    <property type="entry name" value="Glyoxalase_6"/>
    <property type="match status" value="1"/>
</dbReference>
<evidence type="ECO:0000313" key="2">
    <source>
        <dbReference type="EMBL" id="MDU0342344.1"/>
    </source>
</evidence>
<name>A0ABU3SC28_9HYPH</name>
<evidence type="ECO:0000313" key="3">
    <source>
        <dbReference type="Proteomes" id="UP001254257"/>
    </source>
</evidence>
<dbReference type="EMBL" id="JAWDID010000038">
    <property type="protein sequence ID" value="MDU0342344.1"/>
    <property type="molecule type" value="Genomic_DNA"/>
</dbReference>
<evidence type="ECO:0000259" key="1">
    <source>
        <dbReference type="PROSITE" id="PS51819"/>
    </source>
</evidence>
<proteinExistence type="predicted"/>
<accession>A0ABU3SC28</accession>
<dbReference type="InterPro" id="IPR029068">
    <property type="entry name" value="Glyas_Bleomycin-R_OHBP_Dase"/>
</dbReference>
<sequence length="128" mass="14163">MARVTGIGGLFFRAGDPQMLAAWYERHLGIDDLAKAVWSQDAGPTIFGPFAATTDYFGRPGQQWMVNFRVDDLDAMMVSLRAAGIAVETRPEWDSEVGHFCRIHDPEGNPIELWQPAPQAFAAPEDQA</sequence>
<dbReference type="Gene3D" id="3.10.180.10">
    <property type="entry name" value="2,3-Dihydroxybiphenyl 1,2-Dioxygenase, domain 1"/>
    <property type="match status" value="1"/>
</dbReference>
<dbReference type="PROSITE" id="PS51819">
    <property type="entry name" value="VOC"/>
    <property type="match status" value="1"/>
</dbReference>
<dbReference type="RefSeq" id="WP_316020125.1">
    <property type="nucleotide sequence ID" value="NZ_JAWDID010000038.1"/>
</dbReference>
<protein>
    <submittedName>
        <fullName evidence="2">VOC family protein</fullName>
    </submittedName>
</protein>